<evidence type="ECO:0000313" key="2">
    <source>
        <dbReference type="EMBL" id="AZV78976.1"/>
    </source>
</evidence>
<organism evidence="2 3">
    <name type="scientific">Parasedimentitalea marina</name>
    <dbReference type="NCBI Taxonomy" id="2483033"/>
    <lineage>
        <taxon>Bacteria</taxon>
        <taxon>Pseudomonadati</taxon>
        <taxon>Pseudomonadota</taxon>
        <taxon>Alphaproteobacteria</taxon>
        <taxon>Rhodobacterales</taxon>
        <taxon>Paracoccaceae</taxon>
        <taxon>Parasedimentitalea</taxon>
    </lineage>
</organism>
<dbReference type="InterPro" id="IPR001845">
    <property type="entry name" value="HTH_ArsR_DNA-bd_dom"/>
</dbReference>
<dbReference type="KEGG" id="sedi:EBB79_14595"/>
<accession>A0A3T0N4M3</accession>
<dbReference type="OrthoDB" id="9790747at2"/>
<dbReference type="Pfam" id="PF12840">
    <property type="entry name" value="HTH_20"/>
    <property type="match status" value="1"/>
</dbReference>
<dbReference type="InterPro" id="IPR036388">
    <property type="entry name" value="WH-like_DNA-bd_sf"/>
</dbReference>
<reference evidence="2 3" key="1">
    <citation type="submission" date="2018-10" db="EMBL/GenBank/DDBJ databases">
        <title>Parasedimentitalea marina sp. nov., a psychrophilic bacterium isolated from deep seawater of the New Britain Trench.</title>
        <authorList>
            <person name="Cao J."/>
        </authorList>
    </citation>
    <scope>NUCLEOTIDE SEQUENCE [LARGE SCALE GENOMIC DNA]</scope>
    <source>
        <strain evidence="2 3">W43</strain>
    </source>
</reference>
<gene>
    <name evidence="2" type="ORF">EBB79_14595</name>
</gene>
<dbReference type="NCBIfam" id="NF033788">
    <property type="entry name" value="HTH_metalloreg"/>
    <property type="match status" value="1"/>
</dbReference>
<dbReference type="InterPro" id="IPR011991">
    <property type="entry name" value="ArsR-like_HTH"/>
</dbReference>
<keyword evidence="3" id="KW-1185">Reference proteome</keyword>
<dbReference type="SMART" id="SM00418">
    <property type="entry name" value="HTH_ARSR"/>
    <property type="match status" value="1"/>
</dbReference>
<dbReference type="EMBL" id="CP033219">
    <property type="protein sequence ID" value="AZV78976.1"/>
    <property type="molecule type" value="Genomic_DNA"/>
</dbReference>
<dbReference type="AlphaFoldDB" id="A0A3T0N4M3"/>
<dbReference type="GO" id="GO:0003700">
    <property type="term" value="F:DNA-binding transcription factor activity"/>
    <property type="evidence" value="ECO:0007669"/>
    <property type="project" value="InterPro"/>
</dbReference>
<dbReference type="RefSeq" id="WP_127749526.1">
    <property type="nucleotide sequence ID" value="NZ_CP033219.1"/>
</dbReference>
<evidence type="ECO:0000259" key="1">
    <source>
        <dbReference type="PROSITE" id="PS50987"/>
    </source>
</evidence>
<dbReference type="PRINTS" id="PR00778">
    <property type="entry name" value="HTHARSR"/>
</dbReference>
<protein>
    <submittedName>
        <fullName evidence="2">ArsR family transcriptional regulator</fullName>
    </submittedName>
</protein>
<dbReference type="InterPro" id="IPR036390">
    <property type="entry name" value="WH_DNA-bd_sf"/>
</dbReference>
<name>A0A3T0N4M3_9RHOB</name>
<dbReference type="Proteomes" id="UP000283063">
    <property type="component" value="Chromosome"/>
</dbReference>
<dbReference type="Gene3D" id="1.10.10.10">
    <property type="entry name" value="Winged helix-like DNA-binding domain superfamily/Winged helix DNA-binding domain"/>
    <property type="match status" value="1"/>
</dbReference>
<dbReference type="CDD" id="cd00090">
    <property type="entry name" value="HTH_ARSR"/>
    <property type="match status" value="1"/>
</dbReference>
<dbReference type="PANTHER" id="PTHR38600">
    <property type="entry name" value="TRANSCRIPTIONAL REGULATORY PROTEIN"/>
    <property type="match status" value="1"/>
</dbReference>
<proteinExistence type="predicted"/>
<feature type="domain" description="HTH arsR-type" evidence="1">
    <location>
        <begin position="1"/>
        <end position="91"/>
    </location>
</feature>
<dbReference type="SUPFAM" id="SSF46785">
    <property type="entry name" value="Winged helix' DNA-binding domain"/>
    <property type="match status" value="1"/>
</dbReference>
<evidence type="ECO:0000313" key="3">
    <source>
        <dbReference type="Proteomes" id="UP000283063"/>
    </source>
</evidence>
<dbReference type="PROSITE" id="PS50987">
    <property type="entry name" value="HTH_ARSR_2"/>
    <property type="match status" value="1"/>
</dbReference>
<sequence>MIHQPQSAFRALSDPTRRDILRLLTQQDMTIAEVTDQFDITRPAVKKHLTILQEGNLIQVQAKGRERVNSLNPAGMAPVLDWLEYFNTFWDDRLSSLKTIIEKDTK</sequence>
<dbReference type="PANTHER" id="PTHR38600:SF2">
    <property type="entry name" value="SLL0088 PROTEIN"/>
    <property type="match status" value="1"/>
</dbReference>